<dbReference type="InterPro" id="IPR045057">
    <property type="entry name" value="Gcn5-rel_NAT"/>
</dbReference>
<feature type="domain" description="N-acetyltransferase" evidence="1">
    <location>
        <begin position="16"/>
        <end position="102"/>
    </location>
</feature>
<dbReference type="Pfam" id="PF14542">
    <property type="entry name" value="Acetyltransf_CG"/>
    <property type="match status" value="1"/>
</dbReference>
<dbReference type="CDD" id="cd04301">
    <property type="entry name" value="NAT_SF"/>
    <property type="match status" value="1"/>
</dbReference>
<dbReference type="Proteomes" id="UP001153328">
    <property type="component" value="Unassembled WGS sequence"/>
</dbReference>
<dbReference type="EMBL" id="CAJVAX010000017">
    <property type="protein sequence ID" value="CAG7637977.1"/>
    <property type="molecule type" value="Genomic_DNA"/>
</dbReference>
<reference evidence="2" key="1">
    <citation type="submission" date="2021-06" db="EMBL/GenBank/DDBJ databases">
        <authorList>
            <person name="Arsene-Ploetze F."/>
        </authorList>
    </citation>
    <scope>NUCLEOTIDE SEQUENCE</scope>
    <source>
        <strain evidence="2">SBRY1</strain>
    </source>
</reference>
<dbReference type="PANTHER" id="PTHR31435:SF10">
    <property type="entry name" value="BSR4717 PROTEIN"/>
    <property type="match status" value="1"/>
</dbReference>
<keyword evidence="3" id="KW-1185">Reference proteome</keyword>
<dbReference type="RefSeq" id="WP_265934428.1">
    <property type="nucleotide sequence ID" value="NZ_CAJVAX010000017.1"/>
</dbReference>
<proteinExistence type="predicted"/>
<evidence type="ECO:0000259" key="1">
    <source>
        <dbReference type="PROSITE" id="PS51729"/>
    </source>
</evidence>
<sequence>MTNPGAQGDAPAVTVADAPQARRYEAMAGDDLAGTAAYIRTPEVIAFIHTEVGDAYEGRGIGSALARTALDDARAQGLRVLAICPFISGWMARHPEYDDLQFVPESKVSD</sequence>
<dbReference type="Gene3D" id="3.40.630.30">
    <property type="match status" value="1"/>
</dbReference>
<gene>
    <name evidence="2" type="ORF">SBRY_30180</name>
</gene>
<name>A0A9W4H0J0_9ACTN</name>
<dbReference type="PROSITE" id="PS51729">
    <property type="entry name" value="GNAT_YJDJ"/>
    <property type="match status" value="1"/>
</dbReference>
<evidence type="ECO:0000313" key="3">
    <source>
        <dbReference type="Proteomes" id="UP001153328"/>
    </source>
</evidence>
<dbReference type="InterPro" id="IPR016181">
    <property type="entry name" value="Acyl_CoA_acyltransferase"/>
</dbReference>
<protein>
    <submittedName>
        <fullName evidence="2">N-acetyltransferase domain-containing protein</fullName>
    </submittedName>
</protein>
<dbReference type="InterPro" id="IPR031165">
    <property type="entry name" value="GNAT_YJDJ"/>
</dbReference>
<comment type="caution">
    <text evidence="2">The sequence shown here is derived from an EMBL/GenBank/DDBJ whole genome shotgun (WGS) entry which is preliminary data.</text>
</comment>
<dbReference type="PANTHER" id="PTHR31435">
    <property type="entry name" value="PROTEIN NATD1"/>
    <property type="match status" value="1"/>
</dbReference>
<organism evidence="2 3">
    <name type="scientific">Actinacidiphila bryophytorum</name>
    <dbReference type="NCBI Taxonomy" id="1436133"/>
    <lineage>
        <taxon>Bacteria</taxon>
        <taxon>Bacillati</taxon>
        <taxon>Actinomycetota</taxon>
        <taxon>Actinomycetes</taxon>
        <taxon>Kitasatosporales</taxon>
        <taxon>Streptomycetaceae</taxon>
        <taxon>Actinacidiphila</taxon>
    </lineage>
</organism>
<evidence type="ECO:0000313" key="2">
    <source>
        <dbReference type="EMBL" id="CAG7637977.1"/>
    </source>
</evidence>
<accession>A0A9W4H0J0</accession>
<dbReference type="AlphaFoldDB" id="A0A9W4H0J0"/>
<dbReference type="SUPFAM" id="SSF55729">
    <property type="entry name" value="Acyl-CoA N-acyltransferases (Nat)"/>
    <property type="match status" value="1"/>
</dbReference>